<dbReference type="PROSITE" id="PS50995">
    <property type="entry name" value="HTH_MARR_2"/>
    <property type="match status" value="1"/>
</dbReference>
<evidence type="ECO:0000259" key="4">
    <source>
        <dbReference type="PROSITE" id="PS50995"/>
    </source>
</evidence>
<accession>A0ABW1VGX0</accession>
<dbReference type="SUPFAM" id="SSF46785">
    <property type="entry name" value="Winged helix' DNA-binding domain"/>
    <property type="match status" value="1"/>
</dbReference>
<dbReference type="PROSITE" id="PS01117">
    <property type="entry name" value="HTH_MARR_1"/>
    <property type="match status" value="1"/>
</dbReference>
<evidence type="ECO:0000313" key="5">
    <source>
        <dbReference type="EMBL" id="MFC6356325.1"/>
    </source>
</evidence>
<dbReference type="InterPro" id="IPR036390">
    <property type="entry name" value="WH_DNA-bd_sf"/>
</dbReference>
<keyword evidence="3" id="KW-0804">Transcription</keyword>
<name>A0ABW1VGX0_9MICO</name>
<sequence length="159" mass="17065">MDQKHELLLEHARQQSKGARVVMALLHTASLIDRACATELSKFDLSEGRLSVLLAAAKSRGATPAFLAEQLGITRAAITGLVDGLERQGLIRRSAHPADRRSMTIEVTVPGQEVLDRLVPIYGAWLQELSTGISTEAADDALDVFAAIQHSLGGGSRNE</sequence>
<gene>
    <name evidence="5" type="ORF">ACFQB0_09420</name>
</gene>
<dbReference type="RefSeq" id="WP_386730578.1">
    <property type="nucleotide sequence ID" value="NZ_JBHSTP010000002.1"/>
</dbReference>
<dbReference type="PRINTS" id="PR00598">
    <property type="entry name" value="HTHMARR"/>
</dbReference>
<dbReference type="Proteomes" id="UP001596306">
    <property type="component" value="Unassembled WGS sequence"/>
</dbReference>
<dbReference type="InterPro" id="IPR036388">
    <property type="entry name" value="WH-like_DNA-bd_sf"/>
</dbReference>
<feature type="domain" description="HTH marR-type" evidence="4">
    <location>
        <begin position="18"/>
        <end position="150"/>
    </location>
</feature>
<dbReference type="SMART" id="SM00347">
    <property type="entry name" value="HTH_MARR"/>
    <property type="match status" value="1"/>
</dbReference>
<evidence type="ECO:0000313" key="6">
    <source>
        <dbReference type="Proteomes" id="UP001596306"/>
    </source>
</evidence>
<evidence type="ECO:0000256" key="1">
    <source>
        <dbReference type="ARBA" id="ARBA00023015"/>
    </source>
</evidence>
<proteinExistence type="predicted"/>
<reference evidence="6" key="1">
    <citation type="journal article" date="2019" name="Int. J. Syst. Evol. Microbiol.">
        <title>The Global Catalogue of Microorganisms (GCM) 10K type strain sequencing project: providing services to taxonomists for standard genome sequencing and annotation.</title>
        <authorList>
            <consortium name="The Broad Institute Genomics Platform"/>
            <consortium name="The Broad Institute Genome Sequencing Center for Infectious Disease"/>
            <person name="Wu L."/>
            <person name="Ma J."/>
        </authorList>
    </citation>
    <scope>NUCLEOTIDE SEQUENCE [LARGE SCALE GENOMIC DNA]</scope>
    <source>
        <strain evidence="6">CCUG 43304</strain>
    </source>
</reference>
<dbReference type="InterPro" id="IPR000835">
    <property type="entry name" value="HTH_MarR-typ"/>
</dbReference>
<keyword evidence="1" id="KW-0805">Transcription regulation</keyword>
<dbReference type="InterPro" id="IPR039422">
    <property type="entry name" value="MarR/SlyA-like"/>
</dbReference>
<dbReference type="InterPro" id="IPR023187">
    <property type="entry name" value="Tscrpt_reg_MarR-type_CS"/>
</dbReference>
<keyword evidence="2" id="KW-0238">DNA-binding</keyword>
<protein>
    <submittedName>
        <fullName evidence="5">MarR family winged helix-turn-helix transcriptional regulator</fullName>
    </submittedName>
</protein>
<dbReference type="Gene3D" id="1.10.10.10">
    <property type="entry name" value="Winged helix-like DNA-binding domain superfamily/Winged helix DNA-binding domain"/>
    <property type="match status" value="1"/>
</dbReference>
<evidence type="ECO:0000256" key="2">
    <source>
        <dbReference type="ARBA" id="ARBA00023125"/>
    </source>
</evidence>
<dbReference type="PANTHER" id="PTHR33164">
    <property type="entry name" value="TRANSCRIPTIONAL REGULATOR, MARR FAMILY"/>
    <property type="match status" value="1"/>
</dbReference>
<comment type="caution">
    <text evidence="5">The sequence shown here is derived from an EMBL/GenBank/DDBJ whole genome shotgun (WGS) entry which is preliminary data.</text>
</comment>
<organism evidence="5 6">
    <name type="scientific">Luethyella okanaganae</name>
    <dbReference type="NCBI Taxonomy" id="69372"/>
    <lineage>
        <taxon>Bacteria</taxon>
        <taxon>Bacillati</taxon>
        <taxon>Actinomycetota</taxon>
        <taxon>Actinomycetes</taxon>
        <taxon>Micrococcales</taxon>
        <taxon>Microbacteriaceae</taxon>
        <taxon>Luethyella</taxon>
    </lineage>
</organism>
<dbReference type="Pfam" id="PF01047">
    <property type="entry name" value="MarR"/>
    <property type="match status" value="1"/>
</dbReference>
<evidence type="ECO:0000256" key="3">
    <source>
        <dbReference type="ARBA" id="ARBA00023163"/>
    </source>
</evidence>
<dbReference type="PANTHER" id="PTHR33164:SF43">
    <property type="entry name" value="HTH-TYPE TRANSCRIPTIONAL REPRESSOR YETL"/>
    <property type="match status" value="1"/>
</dbReference>
<dbReference type="EMBL" id="JBHSTP010000002">
    <property type="protein sequence ID" value="MFC6356325.1"/>
    <property type="molecule type" value="Genomic_DNA"/>
</dbReference>
<keyword evidence="6" id="KW-1185">Reference proteome</keyword>